<sequence>MARTKVPVRRDPDDFPPSRRQRNSQNPLPSEPTPEPSADEGETSLISEPSNPPLATVNTTTETPIANPPPVRPFLHIIIPASTLTTTTKIPVASPSHPTIESTLTHSAQEEEVSTPVDSPVTPQVYNFSDYDFLEGQLTSVSDEEVDIMTNVGGIPLYLTSEHILDWTLVPFVSNSGNHSSPMEFDDTTSILSAMGFFDTLNPNEEEEVDQAQKMDSSEHVMDAIPDLNVAFEQSCGEESMGIGQTSGSKSNEKKRKRVGGESVARKRRKPSFRGIRLHAATFLQHVRKSKQPKKTRKQAKPDFVNRPKREQFGGLSGQQAVEWFSKMKDKIGVIDKGFPSQSRNEYPFIKTVIEAHHIDKLCEVPSSYNLTLLREFYSEVAASNAQLIHIRGKRFFLTAKAINKFLGLTPPSNT</sequence>
<reference evidence="2" key="1">
    <citation type="journal article" date="2022" name="Mol. Ecol. Resour.">
        <title>The genomes of chicory, endive, great burdock and yacon provide insights into Asteraceae palaeo-polyploidization history and plant inulin production.</title>
        <authorList>
            <person name="Fan W."/>
            <person name="Wang S."/>
            <person name="Wang H."/>
            <person name="Wang A."/>
            <person name="Jiang F."/>
            <person name="Liu H."/>
            <person name="Zhao H."/>
            <person name="Xu D."/>
            <person name="Zhang Y."/>
        </authorList>
    </citation>
    <scope>NUCLEOTIDE SEQUENCE [LARGE SCALE GENOMIC DNA]</scope>
    <source>
        <strain evidence="2">cv. Niubang</strain>
    </source>
</reference>
<comment type="caution">
    <text evidence="1">The sequence shown here is derived from an EMBL/GenBank/DDBJ whole genome shotgun (WGS) entry which is preliminary data.</text>
</comment>
<reference evidence="1 2" key="2">
    <citation type="journal article" date="2022" name="Mol. Ecol. Resour.">
        <title>The genomes of chicory, endive, great burdock and yacon provide insights into Asteraceae paleo-polyploidization history and plant inulin production.</title>
        <authorList>
            <person name="Fan W."/>
            <person name="Wang S."/>
            <person name="Wang H."/>
            <person name="Wang A."/>
            <person name="Jiang F."/>
            <person name="Liu H."/>
            <person name="Zhao H."/>
            <person name="Xu D."/>
            <person name="Zhang Y."/>
        </authorList>
    </citation>
    <scope>NUCLEOTIDE SEQUENCE [LARGE SCALE GENOMIC DNA]</scope>
    <source>
        <strain evidence="2">cv. Niubang</strain>
    </source>
</reference>
<accession>A0ACB8Y4U4</accession>
<evidence type="ECO:0000313" key="2">
    <source>
        <dbReference type="Proteomes" id="UP001055879"/>
    </source>
</evidence>
<keyword evidence="2" id="KW-1185">Reference proteome</keyword>
<gene>
    <name evidence="1" type="ORF">L6452_37843</name>
</gene>
<name>A0ACB8Y4U4_ARCLA</name>
<dbReference type="Proteomes" id="UP001055879">
    <property type="component" value="Linkage Group LG14"/>
</dbReference>
<organism evidence="1 2">
    <name type="scientific">Arctium lappa</name>
    <name type="common">Greater burdock</name>
    <name type="synonym">Lappa major</name>
    <dbReference type="NCBI Taxonomy" id="4217"/>
    <lineage>
        <taxon>Eukaryota</taxon>
        <taxon>Viridiplantae</taxon>
        <taxon>Streptophyta</taxon>
        <taxon>Embryophyta</taxon>
        <taxon>Tracheophyta</taxon>
        <taxon>Spermatophyta</taxon>
        <taxon>Magnoliopsida</taxon>
        <taxon>eudicotyledons</taxon>
        <taxon>Gunneridae</taxon>
        <taxon>Pentapetalae</taxon>
        <taxon>asterids</taxon>
        <taxon>campanulids</taxon>
        <taxon>Asterales</taxon>
        <taxon>Asteraceae</taxon>
        <taxon>Carduoideae</taxon>
        <taxon>Cardueae</taxon>
        <taxon>Arctiinae</taxon>
        <taxon>Arctium</taxon>
    </lineage>
</organism>
<protein>
    <submittedName>
        <fullName evidence="1">Uncharacterized protein</fullName>
    </submittedName>
</protein>
<dbReference type="EMBL" id="CM042060">
    <property type="protein sequence ID" value="KAI3678547.1"/>
    <property type="molecule type" value="Genomic_DNA"/>
</dbReference>
<proteinExistence type="predicted"/>
<evidence type="ECO:0000313" key="1">
    <source>
        <dbReference type="EMBL" id="KAI3678547.1"/>
    </source>
</evidence>